<evidence type="ECO:0000313" key="6">
    <source>
        <dbReference type="Proteomes" id="UP001596312"/>
    </source>
</evidence>
<evidence type="ECO:0000256" key="4">
    <source>
        <dbReference type="SAM" id="MobiDB-lite"/>
    </source>
</evidence>
<comment type="similarity">
    <text evidence="1 3">Belongs to the UreD family.</text>
</comment>
<comment type="function">
    <text evidence="3">Required for maturation of urease via the functional incorporation of the urease nickel metallocenter.</text>
</comment>
<dbReference type="GO" id="GO:0005737">
    <property type="term" value="C:cytoplasm"/>
    <property type="evidence" value="ECO:0007669"/>
    <property type="project" value="UniProtKB-SubCell"/>
</dbReference>
<evidence type="ECO:0000256" key="3">
    <source>
        <dbReference type="HAMAP-Rule" id="MF_01384"/>
    </source>
</evidence>
<keyword evidence="3" id="KW-0963">Cytoplasm</keyword>
<dbReference type="EMBL" id="JBHSXQ010000003">
    <property type="protein sequence ID" value="MFC6905985.1"/>
    <property type="molecule type" value="Genomic_DNA"/>
</dbReference>
<protein>
    <recommendedName>
        <fullName evidence="3">Urease accessory protein UreD</fullName>
    </recommendedName>
</protein>
<name>A0ABD5V9Y8_9EURY</name>
<organism evidence="5 6">
    <name type="scientific">Halalkalicoccus tibetensis</name>
    <dbReference type="NCBI Taxonomy" id="175632"/>
    <lineage>
        <taxon>Archaea</taxon>
        <taxon>Methanobacteriati</taxon>
        <taxon>Methanobacteriota</taxon>
        <taxon>Stenosarchaea group</taxon>
        <taxon>Halobacteria</taxon>
        <taxon>Halobacteriales</taxon>
        <taxon>Halococcaceae</taxon>
        <taxon>Halalkalicoccus</taxon>
    </lineage>
</organism>
<dbReference type="Pfam" id="PF01774">
    <property type="entry name" value="UreD"/>
    <property type="match status" value="1"/>
</dbReference>
<evidence type="ECO:0000256" key="1">
    <source>
        <dbReference type="ARBA" id="ARBA00007177"/>
    </source>
</evidence>
<keyword evidence="2 3" id="KW-0143">Chaperone</keyword>
<dbReference type="PANTHER" id="PTHR33643:SF1">
    <property type="entry name" value="UREASE ACCESSORY PROTEIN D"/>
    <property type="match status" value="1"/>
</dbReference>
<evidence type="ECO:0000256" key="2">
    <source>
        <dbReference type="ARBA" id="ARBA00023186"/>
    </source>
</evidence>
<gene>
    <name evidence="3" type="primary">ureD</name>
    <name evidence="5" type="ORF">ACFQGH_12360</name>
</gene>
<sequence length="297" mass="31684">MAAESLPAAFEGYAAEETSTPAASPGKDGRLELTFAPDSSGVTRSIREYVEVPFHLTRGLYHDPEPGLVTRCVQTPTGGVAQGDRHRTEIVAKPGAKAHVTGQSATKVQSMDRNYAGISVDLEVGEGAYLEHLPEPLILHEGTRCLQTADVTLHEGGTLLFTDVVVPGRLARGERFAYDRYRSRFHAEAPNGTPLLRDDIDLAPDDRSPESPGVLGEYAVVGSLYALGIDGPESLTDAIHDRLAGEAHVGVTLAPDDRGVIVRALADRRAPVTDALRGAWAAVREANLGSEIPEARP</sequence>
<dbReference type="PANTHER" id="PTHR33643">
    <property type="entry name" value="UREASE ACCESSORY PROTEIN D"/>
    <property type="match status" value="1"/>
</dbReference>
<dbReference type="Proteomes" id="UP001596312">
    <property type="component" value="Unassembled WGS sequence"/>
</dbReference>
<dbReference type="RefSeq" id="WP_340604513.1">
    <property type="nucleotide sequence ID" value="NZ_JBBMXV010000003.1"/>
</dbReference>
<reference evidence="5 6" key="1">
    <citation type="journal article" date="2019" name="Int. J. Syst. Evol. Microbiol.">
        <title>The Global Catalogue of Microorganisms (GCM) 10K type strain sequencing project: providing services to taxonomists for standard genome sequencing and annotation.</title>
        <authorList>
            <consortium name="The Broad Institute Genomics Platform"/>
            <consortium name="The Broad Institute Genome Sequencing Center for Infectious Disease"/>
            <person name="Wu L."/>
            <person name="Ma J."/>
        </authorList>
    </citation>
    <scope>NUCLEOTIDE SEQUENCE [LARGE SCALE GENOMIC DNA]</scope>
    <source>
        <strain evidence="5 6">CGMCC 1.3240</strain>
    </source>
</reference>
<keyword evidence="3" id="KW-0996">Nickel insertion</keyword>
<accession>A0ABD5V9Y8</accession>
<comment type="subcellular location">
    <subcellularLocation>
        <location evidence="3">Cytoplasm</location>
    </subcellularLocation>
</comment>
<feature type="region of interest" description="Disordered" evidence="4">
    <location>
        <begin position="1"/>
        <end position="31"/>
    </location>
</feature>
<dbReference type="HAMAP" id="MF_01384">
    <property type="entry name" value="UreD"/>
    <property type="match status" value="1"/>
</dbReference>
<dbReference type="GO" id="GO:0016151">
    <property type="term" value="F:nickel cation binding"/>
    <property type="evidence" value="ECO:0007669"/>
    <property type="project" value="UniProtKB-UniRule"/>
</dbReference>
<proteinExistence type="inferred from homology"/>
<keyword evidence="6" id="KW-1185">Reference proteome</keyword>
<comment type="subunit">
    <text evidence="3">UreD, UreF and UreG form a complex that acts as a GTP-hydrolysis-dependent molecular chaperone, activating the urease apoprotein by helping to assemble the nickel containing metallocenter of UreC. The UreE protein probably delivers the nickel.</text>
</comment>
<evidence type="ECO:0000313" key="5">
    <source>
        <dbReference type="EMBL" id="MFC6905985.1"/>
    </source>
</evidence>
<dbReference type="InterPro" id="IPR002669">
    <property type="entry name" value="UreD"/>
</dbReference>
<dbReference type="AlphaFoldDB" id="A0ABD5V9Y8"/>
<comment type="caution">
    <text evidence="5">The sequence shown here is derived from an EMBL/GenBank/DDBJ whole genome shotgun (WGS) entry which is preliminary data.</text>
</comment>